<dbReference type="InterPro" id="IPR043145">
    <property type="entry name" value="Znf_ZZ_sf"/>
</dbReference>
<dbReference type="Gene3D" id="3.30.60.90">
    <property type="match status" value="1"/>
</dbReference>
<dbReference type="SUPFAM" id="SSF57850">
    <property type="entry name" value="RING/U-box"/>
    <property type="match status" value="2"/>
</dbReference>
<dbReference type="GO" id="GO:0008270">
    <property type="term" value="F:zinc ion binding"/>
    <property type="evidence" value="ECO:0007669"/>
    <property type="project" value="UniProtKB-KW"/>
</dbReference>
<name>A0A7N2MMB3_QUELO</name>
<evidence type="ECO:0000313" key="8">
    <source>
        <dbReference type="EnsemblPlants" id="QL09p054586:mrna"/>
    </source>
</evidence>
<organism evidence="8 9">
    <name type="scientific">Quercus lobata</name>
    <name type="common">Valley oak</name>
    <dbReference type="NCBI Taxonomy" id="97700"/>
    <lineage>
        <taxon>Eukaryota</taxon>
        <taxon>Viridiplantae</taxon>
        <taxon>Streptophyta</taxon>
        <taxon>Embryophyta</taxon>
        <taxon>Tracheophyta</taxon>
        <taxon>Spermatophyta</taxon>
        <taxon>Magnoliopsida</taxon>
        <taxon>eudicotyledons</taxon>
        <taxon>Gunneridae</taxon>
        <taxon>Pentapetalae</taxon>
        <taxon>rosids</taxon>
        <taxon>fabids</taxon>
        <taxon>Fagales</taxon>
        <taxon>Fagaceae</taxon>
        <taxon>Quercus</taxon>
    </lineage>
</organism>
<dbReference type="PROSITE" id="PS50135">
    <property type="entry name" value="ZF_ZZ_2"/>
    <property type="match status" value="1"/>
</dbReference>
<reference evidence="8" key="2">
    <citation type="submission" date="2021-01" db="UniProtKB">
        <authorList>
            <consortium name="EnsemblPlants"/>
        </authorList>
    </citation>
    <scope>IDENTIFICATION</scope>
</reference>
<dbReference type="Pfam" id="PF00569">
    <property type="entry name" value="ZZ"/>
    <property type="match status" value="1"/>
</dbReference>
<feature type="region of interest" description="Disordered" evidence="5">
    <location>
        <begin position="468"/>
        <end position="512"/>
    </location>
</feature>
<protein>
    <recommendedName>
        <fullName evidence="10">E3 ubiquitin-protein ligase PRT1</fullName>
    </recommendedName>
</protein>
<evidence type="ECO:0000256" key="2">
    <source>
        <dbReference type="ARBA" id="ARBA00022771"/>
    </source>
</evidence>
<sequence>MWPSNLNVHLLEFIGLIALETEGFYGRSYLGCAAGGMFLGVVWFPSERSGSDYFTQAMYQFSYFISKQGLIDPPLEGGNFTWSNSREVMSRSRLVRFLFTANWEDKFPSVCQRRMSRLLSDYFLILLEGGKFLKGDSLSLLLFDIVVEALSRMLDVAVTADVRGVRSDKVCWKLAMIKGFEVQEEEMEQDTFSPQLNAQDTFSTMVFESNSSSDPSSARKGEAYANMDVLMSNSQVQDDGIGTLVEISDGNSEVIRNIAVEEKYCKQVSVADVLCLECKQLLFRPVVLNCGHVYCESCVIIPAVEMLKCQVCQTSHPRGLPKVCLELDHFLEEQFPKEYKLRRDGILLKLVDVEHKHPTICSTGTAKQREPAKQGENLLHWSDRHSRVHAHCGCDSCGIYPIIGDRYRCKDCKERIGFDLCGDCYNTQSKLPGRFNQQHTPEHKFELVRNACNMFRLTLQNNSIVIASEDPENGSPASNLSSDAQENDENDLADPVASHDAGDDQTGSQSTS</sequence>
<dbReference type="InterPro" id="IPR000433">
    <property type="entry name" value="Znf_ZZ"/>
</dbReference>
<dbReference type="InterPro" id="IPR017907">
    <property type="entry name" value="Znf_RING_CS"/>
</dbReference>
<accession>A0A7N2MMB3</accession>
<evidence type="ECO:0000256" key="3">
    <source>
        <dbReference type="ARBA" id="ARBA00022833"/>
    </source>
</evidence>
<evidence type="ECO:0000256" key="5">
    <source>
        <dbReference type="SAM" id="MobiDB-lite"/>
    </source>
</evidence>
<dbReference type="EMBL" id="LRBV02000009">
    <property type="status" value="NOT_ANNOTATED_CDS"/>
    <property type="molecule type" value="Genomic_DNA"/>
</dbReference>
<evidence type="ECO:0000259" key="6">
    <source>
        <dbReference type="PROSITE" id="PS50089"/>
    </source>
</evidence>
<evidence type="ECO:0000256" key="1">
    <source>
        <dbReference type="ARBA" id="ARBA00022723"/>
    </source>
</evidence>
<dbReference type="AlphaFoldDB" id="A0A7N2MMB3"/>
<reference evidence="8 9" key="1">
    <citation type="journal article" date="2016" name="G3 (Bethesda)">
        <title>First Draft Assembly and Annotation of the Genome of a California Endemic Oak Quercus lobata Nee (Fagaceae).</title>
        <authorList>
            <person name="Sork V.L."/>
            <person name="Fitz-Gibbon S.T."/>
            <person name="Puiu D."/>
            <person name="Crepeau M."/>
            <person name="Gugger P.F."/>
            <person name="Sherman R."/>
            <person name="Stevens K."/>
            <person name="Langley C.H."/>
            <person name="Pellegrini M."/>
            <person name="Salzberg S.L."/>
        </authorList>
    </citation>
    <scope>NUCLEOTIDE SEQUENCE [LARGE SCALE GENOMIC DNA]</scope>
    <source>
        <strain evidence="8 9">cv. SW786</strain>
    </source>
</reference>
<dbReference type="Gene3D" id="3.30.40.10">
    <property type="entry name" value="Zinc/RING finger domain, C3HC4 (zinc finger)"/>
    <property type="match status" value="1"/>
</dbReference>
<evidence type="ECO:0000313" key="9">
    <source>
        <dbReference type="Proteomes" id="UP000594261"/>
    </source>
</evidence>
<dbReference type="InterPro" id="IPR013083">
    <property type="entry name" value="Znf_RING/FYVE/PHD"/>
</dbReference>
<evidence type="ECO:0000259" key="7">
    <source>
        <dbReference type="PROSITE" id="PS50135"/>
    </source>
</evidence>
<feature type="compositionally biased region" description="Polar residues" evidence="5">
    <location>
        <begin position="475"/>
        <end position="484"/>
    </location>
</feature>
<dbReference type="FunCoup" id="A0A7N2MMB3">
    <property type="interactions" value="651"/>
</dbReference>
<proteinExistence type="predicted"/>
<keyword evidence="3" id="KW-0862">Zinc</keyword>
<dbReference type="InParanoid" id="A0A7N2MMB3"/>
<dbReference type="FunFam" id="3.30.60.90:FF:000014">
    <property type="entry name" value="E3 ubiquitin-protein ligase PRT1"/>
    <property type="match status" value="1"/>
</dbReference>
<feature type="domain" description="RING-type" evidence="6">
    <location>
        <begin position="275"/>
        <end position="313"/>
    </location>
</feature>
<evidence type="ECO:0000256" key="4">
    <source>
        <dbReference type="PROSITE-ProRule" id="PRU00228"/>
    </source>
</evidence>
<evidence type="ECO:0008006" key="10">
    <source>
        <dbReference type="Google" id="ProtNLM"/>
    </source>
</evidence>
<dbReference type="PROSITE" id="PS00518">
    <property type="entry name" value="ZF_RING_1"/>
    <property type="match status" value="1"/>
</dbReference>
<dbReference type="GO" id="GO:0043161">
    <property type="term" value="P:proteasome-mediated ubiquitin-dependent protein catabolic process"/>
    <property type="evidence" value="ECO:0007669"/>
    <property type="project" value="TreeGrafter"/>
</dbReference>
<dbReference type="CDD" id="cd02338">
    <property type="entry name" value="ZZ_PCMF_like"/>
    <property type="match status" value="1"/>
</dbReference>
<keyword evidence="9" id="KW-1185">Reference proteome</keyword>
<keyword evidence="2 4" id="KW-0863">Zinc-finger</keyword>
<dbReference type="InterPro" id="IPR001841">
    <property type="entry name" value="Znf_RING"/>
</dbReference>
<dbReference type="PANTHER" id="PTHR15898">
    <property type="entry name" value="BIFUNCTIONAL APOPTOSIS REGULATOR"/>
    <property type="match status" value="1"/>
</dbReference>
<dbReference type="EnsemblPlants" id="QL09p054586:mrna">
    <property type="protein sequence ID" value="QL09p054586:mrna"/>
    <property type="gene ID" value="QL09p054586"/>
</dbReference>
<dbReference type="Proteomes" id="UP000594261">
    <property type="component" value="Chromosome 9"/>
</dbReference>
<dbReference type="PANTHER" id="PTHR15898:SF13">
    <property type="entry name" value="BIFUNCTIONAL APOPTOSIS REGULATOR"/>
    <property type="match status" value="1"/>
</dbReference>
<dbReference type="PROSITE" id="PS50089">
    <property type="entry name" value="ZF_RING_2"/>
    <property type="match status" value="1"/>
</dbReference>
<feature type="domain" description="ZZ-type" evidence="7">
    <location>
        <begin position="389"/>
        <end position="453"/>
    </location>
</feature>
<dbReference type="GO" id="GO:0061630">
    <property type="term" value="F:ubiquitin protein ligase activity"/>
    <property type="evidence" value="ECO:0007669"/>
    <property type="project" value="TreeGrafter"/>
</dbReference>
<keyword evidence="1" id="KW-0479">Metal-binding</keyword>
<dbReference type="Gramene" id="QL09p054586:mrna">
    <property type="protein sequence ID" value="QL09p054586:mrna"/>
    <property type="gene ID" value="QL09p054586"/>
</dbReference>